<comment type="caution">
    <text evidence="1">The sequence shown here is derived from an EMBL/GenBank/DDBJ whole genome shotgun (WGS) entry which is preliminary data.</text>
</comment>
<feature type="non-terminal residue" evidence="1">
    <location>
        <position position="1"/>
    </location>
</feature>
<protein>
    <submittedName>
        <fullName evidence="1">Uncharacterized protein</fullName>
    </submittedName>
</protein>
<reference evidence="1" key="1">
    <citation type="journal article" date="2014" name="Front. Microbiol.">
        <title>High frequency of phylogenetically diverse reductive dehalogenase-homologous genes in deep subseafloor sedimentary metagenomes.</title>
        <authorList>
            <person name="Kawai M."/>
            <person name="Futagami T."/>
            <person name="Toyoda A."/>
            <person name="Takaki Y."/>
            <person name="Nishi S."/>
            <person name="Hori S."/>
            <person name="Arai W."/>
            <person name="Tsubouchi T."/>
            <person name="Morono Y."/>
            <person name="Uchiyama I."/>
            <person name="Ito T."/>
            <person name="Fujiyama A."/>
            <person name="Inagaki F."/>
            <person name="Takami H."/>
        </authorList>
    </citation>
    <scope>NUCLEOTIDE SEQUENCE</scope>
    <source>
        <strain evidence="1">Expedition CK06-06</strain>
    </source>
</reference>
<dbReference type="EMBL" id="BARU01049630">
    <property type="protein sequence ID" value="GAH94961.1"/>
    <property type="molecule type" value="Genomic_DNA"/>
</dbReference>
<organism evidence="1">
    <name type="scientific">marine sediment metagenome</name>
    <dbReference type="NCBI Taxonomy" id="412755"/>
    <lineage>
        <taxon>unclassified sequences</taxon>
        <taxon>metagenomes</taxon>
        <taxon>ecological metagenomes</taxon>
    </lineage>
</organism>
<sequence length="39" mass="4267">PWDALRDAYGMGSPGQIDLDVANLQQNVSRIRSICGSFD</sequence>
<dbReference type="AlphaFoldDB" id="X1JJT3"/>
<accession>X1JJT3</accession>
<feature type="non-terminal residue" evidence="1">
    <location>
        <position position="39"/>
    </location>
</feature>
<gene>
    <name evidence="1" type="ORF">S03H2_72924</name>
</gene>
<name>X1JJT3_9ZZZZ</name>
<evidence type="ECO:0000313" key="1">
    <source>
        <dbReference type="EMBL" id="GAH94961.1"/>
    </source>
</evidence>
<proteinExistence type="predicted"/>